<dbReference type="PANTHER" id="PTHR37299:SF1">
    <property type="entry name" value="STAGE 0 SPORULATION PROTEIN A HOMOLOG"/>
    <property type="match status" value="1"/>
</dbReference>
<evidence type="ECO:0000313" key="4">
    <source>
        <dbReference type="EMBL" id="TDO20882.1"/>
    </source>
</evidence>
<dbReference type="Gene3D" id="3.40.50.2300">
    <property type="match status" value="1"/>
</dbReference>
<dbReference type="RefSeq" id="WP_133557734.1">
    <property type="nucleotide sequence ID" value="NZ_SNWM01000004.1"/>
</dbReference>
<proteinExistence type="predicted"/>
<evidence type="ECO:0000256" key="1">
    <source>
        <dbReference type="PROSITE-ProRule" id="PRU00169"/>
    </source>
</evidence>
<dbReference type="PROSITE" id="PS50110">
    <property type="entry name" value="RESPONSE_REGULATORY"/>
    <property type="match status" value="1"/>
</dbReference>
<feature type="domain" description="Response regulatory" evidence="2">
    <location>
        <begin position="11"/>
        <end position="122"/>
    </location>
</feature>
<keyword evidence="1" id="KW-0597">Phosphoprotein</keyword>
<dbReference type="InterPro" id="IPR007492">
    <property type="entry name" value="LytTR_DNA-bd_dom"/>
</dbReference>
<evidence type="ECO:0000259" key="2">
    <source>
        <dbReference type="PROSITE" id="PS50110"/>
    </source>
</evidence>
<dbReference type="AlphaFoldDB" id="A0A4R6IFL3"/>
<dbReference type="SMART" id="SM00448">
    <property type="entry name" value="REC"/>
    <property type="match status" value="1"/>
</dbReference>
<feature type="modified residue" description="4-aspartylphosphate" evidence="1">
    <location>
        <position position="62"/>
    </location>
</feature>
<reference evidence="4 5" key="1">
    <citation type="submission" date="2019-03" db="EMBL/GenBank/DDBJ databases">
        <title>Genomic Encyclopedia of Archaeal and Bacterial Type Strains, Phase II (KMG-II): from individual species to whole genera.</title>
        <authorList>
            <person name="Goeker M."/>
        </authorList>
    </citation>
    <scope>NUCLEOTIDE SEQUENCE [LARGE SCALE GENOMIC DNA]</scope>
    <source>
        <strain evidence="4 5">DSM 19034</strain>
    </source>
</reference>
<gene>
    <name evidence="4" type="ORF">CLV32_3517</name>
</gene>
<dbReference type="OrthoDB" id="9787344at2"/>
<accession>A0A4R6IFL3</accession>
<evidence type="ECO:0000313" key="5">
    <source>
        <dbReference type="Proteomes" id="UP000295499"/>
    </source>
</evidence>
<keyword evidence="5" id="KW-1185">Reference proteome</keyword>
<dbReference type="PANTHER" id="PTHR37299">
    <property type="entry name" value="TRANSCRIPTIONAL REGULATOR-RELATED"/>
    <property type="match status" value="1"/>
</dbReference>
<comment type="caution">
    <text evidence="4">The sequence shown here is derived from an EMBL/GenBank/DDBJ whole genome shotgun (WGS) entry which is preliminary data.</text>
</comment>
<name>A0A4R6IFL3_9SPHI</name>
<dbReference type="PROSITE" id="PS50930">
    <property type="entry name" value="HTH_LYTTR"/>
    <property type="match status" value="1"/>
</dbReference>
<dbReference type="Pfam" id="PF04397">
    <property type="entry name" value="LytTR"/>
    <property type="match status" value="1"/>
</dbReference>
<evidence type="ECO:0000259" key="3">
    <source>
        <dbReference type="PROSITE" id="PS50930"/>
    </source>
</evidence>
<dbReference type="Pfam" id="PF00072">
    <property type="entry name" value="Response_reg"/>
    <property type="match status" value="1"/>
</dbReference>
<dbReference type="InterPro" id="IPR001789">
    <property type="entry name" value="Sig_transdc_resp-reg_receiver"/>
</dbReference>
<dbReference type="InterPro" id="IPR011006">
    <property type="entry name" value="CheY-like_superfamily"/>
</dbReference>
<dbReference type="GO" id="GO:0003677">
    <property type="term" value="F:DNA binding"/>
    <property type="evidence" value="ECO:0007669"/>
    <property type="project" value="InterPro"/>
</dbReference>
<dbReference type="Proteomes" id="UP000295499">
    <property type="component" value="Unassembled WGS sequence"/>
</dbReference>
<dbReference type="Gene3D" id="2.40.50.1020">
    <property type="entry name" value="LytTr DNA-binding domain"/>
    <property type="match status" value="1"/>
</dbReference>
<protein>
    <submittedName>
        <fullName evidence="4">LytTR family two component transcriptional regulator</fullName>
    </submittedName>
</protein>
<dbReference type="GO" id="GO:0000156">
    <property type="term" value="F:phosphorelay response regulator activity"/>
    <property type="evidence" value="ECO:0007669"/>
    <property type="project" value="InterPro"/>
</dbReference>
<dbReference type="EMBL" id="SNWM01000004">
    <property type="protein sequence ID" value="TDO20882.1"/>
    <property type="molecule type" value="Genomic_DNA"/>
</dbReference>
<feature type="domain" description="HTH LytTR-type" evidence="3">
    <location>
        <begin position="151"/>
        <end position="256"/>
    </location>
</feature>
<dbReference type="InterPro" id="IPR046947">
    <property type="entry name" value="LytR-like"/>
</dbReference>
<organism evidence="4 5">
    <name type="scientific">Pedobacter duraquae</name>
    <dbReference type="NCBI Taxonomy" id="425511"/>
    <lineage>
        <taxon>Bacteria</taxon>
        <taxon>Pseudomonadati</taxon>
        <taxon>Bacteroidota</taxon>
        <taxon>Sphingobacteriia</taxon>
        <taxon>Sphingobacteriales</taxon>
        <taxon>Sphingobacteriaceae</taxon>
        <taxon>Pedobacter</taxon>
    </lineage>
</organism>
<dbReference type="SUPFAM" id="SSF52172">
    <property type="entry name" value="CheY-like"/>
    <property type="match status" value="1"/>
</dbReference>
<sequence>MCALLSHTKISTVLVDDEPVAVERLRNELQVFPQINVIGIASDGISAVKLINAERPDVVFLDIQMPEINGFGVMSRLIYQPLIVFVTAFDEYAVTAFEKNSLDYLLKPVASDRLAITMQRVLNRKNEQAEVFAKIKEIEQEKEAKAYITTIPVKTGPKIQLISVSDIYFFEAKDKYVFLHTYDDEKLLDNSLTYLESRLPPEFIRVHRSFILNKHKVKEIQKYFKGGFVFTLSDTSNSRIKSASSFNEDIKNKLLLI</sequence>
<dbReference type="SMART" id="SM00850">
    <property type="entry name" value="LytTR"/>
    <property type="match status" value="1"/>
</dbReference>